<comment type="caution">
    <text evidence="1">The sequence shown here is derived from an EMBL/GenBank/DDBJ whole genome shotgun (WGS) entry which is preliminary data.</text>
</comment>
<keyword evidence="2" id="KW-1185">Reference proteome</keyword>
<evidence type="ECO:0000313" key="1">
    <source>
        <dbReference type="EMBL" id="ONG41802.1"/>
    </source>
</evidence>
<accession>A0A1S8CWU7</accession>
<reference evidence="1 2" key="1">
    <citation type="submission" date="2016-10" db="EMBL/GenBank/DDBJ databases">
        <title>Draft Genome sequence of Alkanindiges sp. strain H1.</title>
        <authorList>
            <person name="Subhash Y."/>
            <person name="Lee S."/>
        </authorList>
    </citation>
    <scope>NUCLEOTIDE SEQUENCE [LARGE SCALE GENOMIC DNA]</scope>
    <source>
        <strain evidence="1 2">H1</strain>
    </source>
</reference>
<dbReference type="EMBL" id="MLCN01000007">
    <property type="protein sequence ID" value="ONG41802.1"/>
    <property type="molecule type" value="Genomic_DNA"/>
</dbReference>
<proteinExistence type="predicted"/>
<name>A0A1S8CWU7_9GAMM</name>
<gene>
    <name evidence="1" type="ORF">BKE30_02900</name>
</gene>
<dbReference type="InterPro" id="IPR049664">
    <property type="entry name" value="MzaD"/>
</dbReference>
<dbReference type="OrthoDB" id="2808696at2"/>
<dbReference type="Proteomes" id="UP000192132">
    <property type="component" value="Unassembled WGS sequence"/>
</dbReference>
<dbReference type="AlphaFoldDB" id="A0A1S8CWU7"/>
<dbReference type="STRING" id="1907941.BKE30_02900"/>
<dbReference type="NCBIfam" id="NF041934">
    <property type="entry name" value="MzaD"/>
    <property type="match status" value="1"/>
</dbReference>
<dbReference type="Pfam" id="PF14390">
    <property type="entry name" value="DUF4420"/>
    <property type="match status" value="1"/>
</dbReference>
<sequence length="340" mass="37266">MTLSIDQSLDAAWSALPTKADASGWHSIPITRKADCTLLAARYLPDDEEALLFEFNSNISLAPSLVLPDAYGFKVIPVPEAARPRGVALSRKPGASKELFMLMATDIINMVAGTSYTDSSEIFGLVLNRIQAWQAFMKREQVRLTLEAELGLSGELECLFQLIISGLPALSAVQAWVGPLDGIQDFEIGHGAIEVKSTAATLGFIIKINSLDQLDDSLRTPVFLCGCRFSIKPEGTALPERIQKLRDHLSGSYGASVLFEHLLLQAGYLECHAPLYTRKFLLRELCYWRINENFPKLVPGNVAAGIRAARYEVDLNLPDLEESGIQEVLSMLGDDQNGAN</sequence>
<dbReference type="RefSeq" id="WP_076877172.1">
    <property type="nucleotide sequence ID" value="NZ_MLCN01000007.1"/>
</dbReference>
<protein>
    <recommendedName>
        <fullName evidence="3">PD-(D/E)XK motif protein</fullName>
    </recommendedName>
</protein>
<evidence type="ECO:0008006" key="3">
    <source>
        <dbReference type="Google" id="ProtNLM"/>
    </source>
</evidence>
<organism evidence="1 2">
    <name type="scientific">Alkanindiges hydrocarboniclasticus</name>
    <dbReference type="NCBI Taxonomy" id="1907941"/>
    <lineage>
        <taxon>Bacteria</taxon>
        <taxon>Pseudomonadati</taxon>
        <taxon>Pseudomonadota</taxon>
        <taxon>Gammaproteobacteria</taxon>
        <taxon>Moraxellales</taxon>
        <taxon>Moraxellaceae</taxon>
        <taxon>Alkanindiges</taxon>
    </lineage>
</organism>
<evidence type="ECO:0000313" key="2">
    <source>
        <dbReference type="Proteomes" id="UP000192132"/>
    </source>
</evidence>
<dbReference type="InterPro" id="IPR025534">
    <property type="entry name" value="DUF4420"/>
</dbReference>